<dbReference type="SUPFAM" id="SSF51905">
    <property type="entry name" value="FAD/NAD(P)-binding domain"/>
    <property type="match status" value="1"/>
</dbReference>
<dbReference type="PANTHER" id="PTHR11632:SF51">
    <property type="entry name" value="SUCCINATE DEHYDROGENASE [UBIQUINONE] FLAVOPROTEIN SUBUNIT, MITOCHONDRIAL"/>
    <property type="match status" value="1"/>
</dbReference>
<dbReference type="InterPro" id="IPR037099">
    <property type="entry name" value="Fum_R/Succ_DH_flav-like_C_sf"/>
</dbReference>
<accession>A0ABU3P3Q0</accession>
<keyword evidence="13" id="KW-1185">Reference proteome</keyword>
<dbReference type="EMBL" id="JAUOZS010000001">
    <property type="protein sequence ID" value="MDT8903645.1"/>
    <property type="molecule type" value="Genomic_DNA"/>
</dbReference>
<gene>
    <name evidence="12" type="ORF">Q4T40_20655</name>
</gene>
<evidence type="ECO:0000313" key="12">
    <source>
        <dbReference type="EMBL" id="MDT8903645.1"/>
    </source>
</evidence>
<evidence type="ECO:0000259" key="10">
    <source>
        <dbReference type="Pfam" id="PF00890"/>
    </source>
</evidence>
<protein>
    <submittedName>
        <fullName evidence="12">FAD-binding protein</fullName>
    </submittedName>
</protein>
<dbReference type="Gene3D" id="3.90.700.10">
    <property type="entry name" value="Succinate dehydrogenase/fumarate reductase flavoprotein, catalytic domain"/>
    <property type="match status" value="1"/>
</dbReference>
<reference evidence="12 13" key="1">
    <citation type="submission" date="2023-07" db="EMBL/GenBank/DDBJ databases">
        <title>The novel representative of Negativicutes class, Anaeroselena agilis gen. nov. sp. nov.</title>
        <authorList>
            <person name="Prokofeva M.I."/>
            <person name="Elcheninov A.G."/>
            <person name="Klyukina A."/>
            <person name="Kublanov I.V."/>
            <person name="Frolov E.N."/>
            <person name="Podosokorskaya O.A."/>
        </authorList>
    </citation>
    <scope>NUCLEOTIDE SEQUENCE [LARGE SCALE GENOMIC DNA]</scope>
    <source>
        <strain evidence="12 13">4137-cl</strain>
    </source>
</reference>
<dbReference type="SUPFAM" id="SSF46977">
    <property type="entry name" value="Succinate dehydrogenase/fumarate reductase flavoprotein C-terminal domain"/>
    <property type="match status" value="1"/>
</dbReference>
<evidence type="ECO:0000256" key="4">
    <source>
        <dbReference type="ARBA" id="ARBA00022448"/>
    </source>
</evidence>
<dbReference type="Gene3D" id="4.10.80.40">
    <property type="entry name" value="succinate dehydrogenase protein domain"/>
    <property type="match status" value="1"/>
</dbReference>
<dbReference type="Gene3D" id="3.50.50.60">
    <property type="entry name" value="FAD/NAD(P)-binding domain"/>
    <property type="match status" value="1"/>
</dbReference>
<evidence type="ECO:0000256" key="7">
    <source>
        <dbReference type="ARBA" id="ARBA00022982"/>
    </source>
</evidence>
<keyword evidence="7" id="KW-0249">Electron transport</keyword>
<dbReference type="InterPro" id="IPR036188">
    <property type="entry name" value="FAD/NAD-bd_sf"/>
</dbReference>
<dbReference type="InterPro" id="IPR027477">
    <property type="entry name" value="Succ_DH/fumarate_Rdtase_cat_sf"/>
</dbReference>
<evidence type="ECO:0000256" key="1">
    <source>
        <dbReference type="ARBA" id="ARBA00001974"/>
    </source>
</evidence>
<keyword evidence="9" id="KW-0472">Membrane</keyword>
<comment type="caution">
    <text evidence="12">The sequence shown here is derived from an EMBL/GenBank/DDBJ whole genome shotgun (WGS) entry which is preliminary data.</text>
</comment>
<dbReference type="PRINTS" id="PR00411">
    <property type="entry name" value="PNDRDTASEI"/>
</dbReference>
<evidence type="ECO:0000256" key="8">
    <source>
        <dbReference type="ARBA" id="ARBA00023002"/>
    </source>
</evidence>
<feature type="domain" description="Fumarate reductase/succinate dehydrogenase flavoprotein-like C-terminal" evidence="11">
    <location>
        <begin position="445"/>
        <end position="570"/>
    </location>
</feature>
<proteinExistence type="inferred from homology"/>
<name>A0ABU3P3Q0_9FIRM</name>
<dbReference type="InterPro" id="IPR015939">
    <property type="entry name" value="Fum_Rdtase/Succ_DH_flav-like_C"/>
</dbReference>
<evidence type="ECO:0000313" key="13">
    <source>
        <dbReference type="Proteomes" id="UP001254848"/>
    </source>
</evidence>
<keyword evidence="6" id="KW-0274">FAD</keyword>
<feature type="domain" description="FAD-dependent oxidoreductase 2 FAD-binding" evidence="10">
    <location>
        <begin position="5"/>
        <end position="388"/>
    </location>
</feature>
<dbReference type="InterPro" id="IPR030664">
    <property type="entry name" value="SdhA/FrdA/AprA"/>
</dbReference>
<evidence type="ECO:0000256" key="9">
    <source>
        <dbReference type="ARBA" id="ARBA00023136"/>
    </source>
</evidence>
<dbReference type="PANTHER" id="PTHR11632">
    <property type="entry name" value="SUCCINATE DEHYDROGENASE 2 FLAVOPROTEIN SUBUNIT"/>
    <property type="match status" value="1"/>
</dbReference>
<comment type="similarity">
    <text evidence="3">Belongs to the FAD-dependent oxidoreductase 2 family. FRD/SDH subfamily.</text>
</comment>
<comment type="subcellular location">
    <subcellularLocation>
        <location evidence="2">Membrane</location>
        <topology evidence="2">Peripheral membrane protein</topology>
    </subcellularLocation>
</comment>
<organism evidence="12 13">
    <name type="scientific">Anaeroselena agilis</name>
    <dbReference type="NCBI Taxonomy" id="3063788"/>
    <lineage>
        <taxon>Bacteria</taxon>
        <taxon>Bacillati</taxon>
        <taxon>Bacillota</taxon>
        <taxon>Negativicutes</taxon>
        <taxon>Acetonemataceae</taxon>
        <taxon>Anaeroselena</taxon>
    </lineage>
</organism>
<dbReference type="InterPro" id="IPR014006">
    <property type="entry name" value="Succ_Dhase_FrdA_Gneg"/>
</dbReference>
<dbReference type="Proteomes" id="UP001254848">
    <property type="component" value="Unassembled WGS sequence"/>
</dbReference>
<dbReference type="Pfam" id="PF00890">
    <property type="entry name" value="FAD_binding_2"/>
    <property type="match status" value="1"/>
</dbReference>
<keyword evidence="5" id="KW-0285">Flavoprotein</keyword>
<dbReference type="InterPro" id="IPR003953">
    <property type="entry name" value="FAD-dep_OxRdtase_2_FAD-bd"/>
</dbReference>
<evidence type="ECO:0000256" key="5">
    <source>
        <dbReference type="ARBA" id="ARBA00022630"/>
    </source>
</evidence>
<dbReference type="NCBIfam" id="TIGR01812">
    <property type="entry name" value="sdhA_frdA_Gneg"/>
    <property type="match status" value="1"/>
</dbReference>
<evidence type="ECO:0000256" key="2">
    <source>
        <dbReference type="ARBA" id="ARBA00004170"/>
    </source>
</evidence>
<sequence length="570" mass="60678">MQTFDVLVIGSGGAGMRAALEAGARGGLAVGLMTKMFPTRSATGMAQGGINGFLGNADPTDSVAKHVFDTVKGSDYLGDQDAIAFFCGQAAAAIREIDYYGVPFSRDGDGRIAQRNFGGQSAPRTCFSADKTGHVILHTLYEQCLKHGVKMLTDRLLLDLAVDDDGLCGAVALDIRTGQVVPVRAKAVVIATGGAGRMYWSRTTNPFASTADGMAACFRAGIPLKDPEMVQFHPTGLAGTGILMSEASRAEGGYLYNNAGERFMARYAPEKMELATRDLVSQAIETEIREGRGFGTGLSAYVLLDLRHLGREKILERLPGIRDLAMTFERVDPVEAPIPIRPSCHYTMGGVDVTDFRTGGTALAGLFAAGEAACVSVHGANRLGGNSLADIMVFGKCAGAGAADYALGRDRKAGDGALAAKAAEWEERLAAAMARDDGPAVASIRDRLAEAMWNKVGIFRRGGEMKEAAAAIDGLTEEYARCAVGDDSRVFNTALVNYVELGNLLAMAKAAVLGALNRTESRGCHLREDYPARDDANFLKHTLVTLAGTRYELSYRPVVVTDYQPAERRY</sequence>
<dbReference type="SUPFAM" id="SSF56425">
    <property type="entry name" value="Succinate dehydrogenase/fumarate reductase flavoprotein, catalytic domain"/>
    <property type="match status" value="1"/>
</dbReference>
<evidence type="ECO:0000256" key="3">
    <source>
        <dbReference type="ARBA" id="ARBA00008040"/>
    </source>
</evidence>
<evidence type="ECO:0000259" key="11">
    <source>
        <dbReference type="Pfam" id="PF02910"/>
    </source>
</evidence>
<keyword evidence="8" id="KW-0560">Oxidoreductase</keyword>
<dbReference type="Gene3D" id="1.20.58.100">
    <property type="entry name" value="Fumarate reductase/succinate dehydrogenase flavoprotein-like, C-terminal domain"/>
    <property type="match status" value="1"/>
</dbReference>
<keyword evidence="4" id="KW-0813">Transport</keyword>
<evidence type="ECO:0000256" key="6">
    <source>
        <dbReference type="ARBA" id="ARBA00022827"/>
    </source>
</evidence>
<comment type="cofactor">
    <cofactor evidence="1">
        <name>FAD</name>
        <dbReference type="ChEBI" id="CHEBI:57692"/>
    </cofactor>
</comment>
<dbReference type="PIRSF" id="PIRSF000171">
    <property type="entry name" value="SDHA_APRA_LASPO"/>
    <property type="match status" value="1"/>
</dbReference>
<dbReference type="RefSeq" id="WP_413782096.1">
    <property type="nucleotide sequence ID" value="NZ_JAUOZS010000001.1"/>
</dbReference>
<dbReference type="Pfam" id="PF02910">
    <property type="entry name" value="Succ_DH_flav_C"/>
    <property type="match status" value="1"/>
</dbReference>